<dbReference type="InterPro" id="IPR036390">
    <property type="entry name" value="WH_DNA-bd_sf"/>
</dbReference>
<gene>
    <name evidence="2" type="ORF">QOZ94_003250</name>
</gene>
<protein>
    <submittedName>
        <fullName evidence="2">DNA-binding MarR family transcriptional regulator</fullName>
    </submittedName>
</protein>
<dbReference type="SUPFAM" id="SSF46785">
    <property type="entry name" value="Winged helix' DNA-binding domain"/>
    <property type="match status" value="1"/>
</dbReference>
<dbReference type="SMART" id="SM00347">
    <property type="entry name" value="HTH_MARR"/>
    <property type="match status" value="1"/>
</dbReference>
<evidence type="ECO:0000313" key="3">
    <source>
        <dbReference type="Proteomes" id="UP001241747"/>
    </source>
</evidence>
<keyword evidence="2" id="KW-0238">DNA-binding</keyword>
<sequence length="163" mass="17735">MATSQTKTQKTAPAEAGDGQVPYAFSEQVGYLLRRAYQRHLAIFQAHACDPQLTSVQFSTLCALKDSGPQSQSALVRATGVDQATIRGIVERLKGRGLIQLSKDSHDARKVIISITAEGLELLAHMIPCARLITELTMDNLNPAERMALLHTLRRIAGTEEPG</sequence>
<dbReference type="InterPro" id="IPR036388">
    <property type="entry name" value="WH-like_DNA-bd_sf"/>
</dbReference>
<dbReference type="RefSeq" id="WP_237346593.1">
    <property type="nucleotide sequence ID" value="NZ_JABWGX010000021.1"/>
</dbReference>
<dbReference type="PANTHER" id="PTHR33164">
    <property type="entry name" value="TRANSCRIPTIONAL REGULATOR, MARR FAMILY"/>
    <property type="match status" value="1"/>
</dbReference>
<accession>A0ABU0LH22</accession>
<dbReference type="EMBL" id="JAUSVY010000007">
    <property type="protein sequence ID" value="MDQ0506441.1"/>
    <property type="molecule type" value="Genomic_DNA"/>
</dbReference>
<feature type="domain" description="HTH marR-type" evidence="1">
    <location>
        <begin position="26"/>
        <end position="158"/>
    </location>
</feature>
<name>A0ABU0LH22_XANAG</name>
<keyword evidence="3" id="KW-1185">Reference proteome</keyword>
<organism evidence="2 3">
    <name type="scientific">Xanthobacter agilis</name>
    <dbReference type="NCBI Taxonomy" id="47492"/>
    <lineage>
        <taxon>Bacteria</taxon>
        <taxon>Pseudomonadati</taxon>
        <taxon>Pseudomonadota</taxon>
        <taxon>Alphaproteobacteria</taxon>
        <taxon>Hyphomicrobiales</taxon>
        <taxon>Xanthobacteraceae</taxon>
        <taxon>Xanthobacter</taxon>
    </lineage>
</organism>
<dbReference type="Pfam" id="PF01047">
    <property type="entry name" value="MarR"/>
    <property type="match status" value="1"/>
</dbReference>
<dbReference type="InterPro" id="IPR000835">
    <property type="entry name" value="HTH_MarR-typ"/>
</dbReference>
<evidence type="ECO:0000259" key="1">
    <source>
        <dbReference type="PROSITE" id="PS50995"/>
    </source>
</evidence>
<dbReference type="InterPro" id="IPR039422">
    <property type="entry name" value="MarR/SlyA-like"/>
</dbReference>
<dbReference type="PROSITE" id="PS50995">
    <property type="entry name" value="HTH_MARR_2"/>
    <property type="match status" value="1"/>
</dbReference>
<dbReference type="Gene3D" id="1.10.10.10">
    <property type="entry name" value="Winged helix-like DNA-binding domain superfamily/Winged helix DNA-binding domain"/>
    <property type="match status" value="1"/>
</dbReference>
<dbReference type="GO" id="GO:0003677">
    <property type="term" value="F:DNA binding"/>
    <property type="evidence" value="ECO:0007669"/>
    <property type="project" value="UniProtKB-KW"/>
</dbReference>
<dbReference type="Proteomes" id="UP001241747">
    <property type="component" value="Unassembled WGS sequence"/>
</dbReference>
<evidence type="ECO:0000313" key="2">
    <source>
        <dbReference type="EMBL" id="MDQ0506441.1"/>
    </source>
</evidence>
<comment type="caution">
    <text evidence="2">The sequence shown here is derived from an EMBL/GenBank/DDBJ whole genome shotgun (WGS) entry which is preliminary data.</text>
</comment>
<dbReference type="PANTHER" id="PTHR33164:SF95">
    <property type="entry name" value="TRANSCRIPTIONAL REGULATOR"/>
    <property type="match status" value="1"/>
</dbReference>
<proteinExistence type="predicted"/>
<reference evidence="2 3" key="1">
    <citation type="submission" date="2023-07" db="EMBL/GenBank/DDBJ databases">
        <title>Genomic Encyclopedia of Type Strains, Phase IV (KMG-IV): sequencing the most valuable type-strain genomes for metagenomic binning, comparative biology and taxonomic classification.</title>
        <authorList>
            <person name="Goeker M."/>
        </authorList>
    </citation>
    <scope>NUCLEOTIDE SEQUENCE [LARGE SCALE GENOMIC DNA]</scope>
    <source>
        <strain evidence="2 3">DSM 3770</strain>
    </source>
</reference>